<dbReference type="AlphaFoldDB" id="A0A9N8HVI2"/>
<evidence type="ECO:0000313" key="3">
    <source>
        <dbReference type="Proteomes" id="UP001153069"/>
    </source>
</evidence>
<feature type="compositionally biased region" description="Polar residues" evidence="1">
    <location>
        <begin position="291"/>
        <end position="300"/>
    </location>
</feature>
<dbReference type="Gene3D" id="1.25.40.20">
    <property type="entry name" value="Ankyrin repeat-containing domain"/>
    <property type="match status" value="1"/>
</dbReference>
<evidence type="ECO:0000256" key="1">
    <source>
        <dbReference type="SAM" id="MobiDB-lite"/>
    </source>
</evidence>
<comment type="caution">
    <text evidence="2">The sequence shown here is derived from an EMBL/GenBank/DDBJ whole genome shotgun (WGS) entry which is preliminary data.</text>
</comment>
<organism evidence="2 3">
    <name type="scientific">Seminavis robusta</name>
    <dbReference type="NCBI Taxonomy" id="568900"/>
    <lineage>
        <taxon>Eukaryota</taxon>
        <taxon>Sar</taxon>
        <taxon>Stramenopiles</taxon>
        <taxon>Ochrophyta</taxon>
        <taxon>Bacillariophyta</taxon>
        <taxon>Bacillariophyceae</taxon>
        <taxon>Bacillariophycidae</taxon>
        <taxon>Naviculales</taxon>
        <taxon>Naviculaceae</taxon>
        <taxon>Seminavis</taxon>
    </lineage>
</organism>
<dbReference type="EMBL" id="CAICTM010001986">
    <property type="protein sequence ID" value="CAB9527396.1"/>
    <property type="molecule type" value="Genomic_DNA"/>
</dbReference>
<name>A0A9N8HVI2_9STRA</name>
<sequence length="638" mass="69839">MHLMEDDNTMAMRDATNKEDEPPRRVARSHKRRSKTAAFKGMMSDMSDRSFGSILGGRKGGRRETPCNSDIDLDSDSDTDASDGESSTVGIALPTSIQPIDESSKMRRRRRSGRSGDGDAMKNTSSRRKSNRSRDLSGMIPPMRRVRSGSSRMAMLGGRKSVSEEFADSEESSGVLQNASWGGRTPQRVTPGRSKSSSAMAMLGRGTGVMRNRDVPPKPGRKTELSPIARTPARAMSRAKLPALSLRSKSACSDIMEMQNALAAGANDAAPKRPTRNSADTAPKSPVRRTISGSSSLRRNMSATKALGSLASRSKSAASDLMAMQQALAGGISTTGLTRKPSMLSRRAVSREEPEQDPLFIELAKWNPREEEDRAKYDDVAVKRLLRRKPDAARAKYEFKLGGRGNLSVLRYPLSALVALGASVETIRAAVKACPEALRPSQDFRSTALHAACSTNTNLEVVKFLYSKYPNAVKDTTNYVYLPLHNACQAGLPEPCSLDLIKFLVDAYPEGLMTINKLGDTPVRTAQRNKHVLPEVLSYLEEETDRVFNMDENEVTRRSVLERQSWGSGQMNDDASRVAAILNQSLNGLNWTEHSSADNSSSELDASYRLKMNDTSEKSFDADEEGSCLLSTLPRLDE</sequence>
<feature type="region of interest" description="Disordered" evidence="1">
    <location>
        <begin position="1"/>
        <end position="199"/>
    </location>
</feature>
<feature type="region of interest" description="Disordered" evidence="1">
    <location>
        <begin position="265"/>
        <end position="300"/>
    </location>
</feature>
<dbReference type="InterPro" id="IPR036770">
    <property type="entry name" value="Ankyrin_rpt-contain_sf"/>
</dbReference>
<keyword evidence="3" id="KW-1185">Reference proteome</keyword>
<gene>
    <name evidence="2" type="ORF">SEMRO_1988_G309660.1</name>
</gene>
<feature type="compositionally biased region" description="Basic residues" evidence="1">
    <location>
        <begin position="25"/>
        <end position="35"/>
    </location>
</feature>
<accession>A0A9N8HVI2</accession>
<proteinExistence type="predicted"/>
<reference evidence="2" key="1">
    <citation type="submission" date="2020-06" db="EMBL/GenBank/DDBJ databases">
        <authorList>
            <consortium name="Plant Systems Biology data submission"/>
        </authorList>
    </citation>
    <scope>NUCLEOTIDE SEQUENCE</scope>
    <source>
        <strain evidence="2">D6</strain>
    </source>
</reference>
<dbReference type="SUPFAM" id="SSF48403">
    <property type="entry name" value="Ankyrin repeat"/>
    <property type="match status" value="1"/>
</dbReference>
<protein>
    <submittedName>
        <fullName evidence="2">Uncharacterized protein</fullName>
    </submittedName>
</protein>
<evidence type="ECO:0000313" key="2">
    <source>
        <dbReference type="EMBL" id="CAB9527396.1"/>
    </source>
</evidence>
<feature type="compositionally biased region" description="Acidic residues" evidence="1">
    <location>
        <begin position="71"/>
        <end position="83"/>
    </location>
</feature>
<dbReference type="Proteomes" id="UP001153069">
    <property type="component" value="Unassembled WGS sequence"/>
</dbReference>
<feature type="compositionally biased region" description="Basic and acidic residues" evidence="1">
    <location>
        <begin position="15"/>
        <end position="24"/>
    </location>
</feature>